<name>A0A3M7PHZ5_BRAPC</name>
<organism evidence="1 2">
    <name type="scientific">Brachionus plicatilis</name>
    <name type="common">Marine rotifer</name>
    <name type="synonym">Brachionus muelleri</name>
    <dbReference type="NCBI Taxonomy" id="10195"/>
    <lineage>
        <taxon>Eukaryota</taxon>
        <taxon>Metazoa</taxon>
        <taxon>Spiralia</taxon>
        <taxon>Gnathifera</taxon>
        <taxon>Rotifera</taxon>
        <taxon>Eurotatoria</taxon>
        <taxon>Monogononta</taxon>
        <taxon>Pseudotrocha</taxon>
        <taxon>Ploima</taxon>
        <taxon>Brachionidae</taxon>
        <taxon>Brachionus</taxon>
    </lineage>
</organism>
<accession>A0A3M7PHZ5</accession>
<dbReference type="AlphaFoldDB" id="A0A3M7PHZ5"/>
<dbReference type="Proteomes" id="UP000276133">
    <property type="component" value="Unassembled WGS sequence"/>
</dbReference>
<proteinExistence type="predicted"/>
<evidence type="ECO:0000313" key="2">
    <source>
        <dbReference type="Proteomes" id="UP000276133"/>
    </source>
</evidence>
<comment type="caution">
    <text evidence="1">The sequence shown here is derived from an EMBL/GenBank/DDBJ whole genome shotgun (WGS) entry which is preliminary data.</text>
</comment>
<dbReference type="EMBL" id="REGN01010578">
    <property type="protein sequence ID" value="RMZ98761.1"/>
    <property type="molecule type" value="Genomic_DNA"/>
</dbReference>
<sequence length="132" mass="15845">METRLLNRRCYEPDSLPANFSIKKIFHRNLKSFLDKISTHKAFNEINNNKIKKKLAISLNIFKKKIIHFRKVTDHCQDGFSLDFKIGYRCNFADFRKRFENIYNTNTFLKMPIDLDELSPKLSENIFIPYDY</sequence>
<gene>
    <name evidence="1" type="ORF">BpHYR1_043736</name>
</gene>
<protein>
    <submittedName>
        <fullName evidence="1">Uncharacterized protein</fullName>
    </submittedName>
</protein>
<evidence type="ECO:0000313" key="1">
    <source>
        <dbReference type="EMBL" id="RMZ98761.1"/>
    </source>
</evidence>
<keyword evidence="2" id="KW-1185">Reference proteome</keyword>
<reference evidence="1 2" key="1">
    <citation type="journal article" date="2018" name="Sci. Rep.">
        <title>Genomic signatures of local adaptation to the degree of environmental predictability in rotifers.</title>
        <authorList>
            <person name="Franch-Gras L."/>
            <person name="Hahn C."/>
            <person name="Garcia-Roger E.M."/>
            <person name="Carmona M.J."/>
            <person name="Serra M."/>
            <person name="Gomez A."/>
        </authorList>
    </citation>
    <scope>NUCLEOTIDE SEQUENCE [LARGE SCALE GENOMIC DNA]</scope>
    <source>
        <strain evidence="1">HYR1</strain>
    </source>
</reference>